<organism evidence="6 7">
    <name type="scientific">Laccaria amethystina LaAM-08-1</name>
    <dbReference type="NCBI Taxonomy" id="1095629"/>
    <lineage>
        <taxon>Eukaryota</taxon>
        <taxon>Fungi</taxon>
        <taxon>Dikarya</taxon>
        <taxon>Basidiomycota</taxon>
        <taxon>Agaricomycotina</taxon>
        <taxon>Agaricomycetes</taxon>
        <taxon>Agaricomycetidae</taxon>
        <taxon>Agaricales</taxon>
        <taxon>Agaricineae</taxon>
        <taxon>Hydnangiaceae</taxon>
        <taxon>Laccaria</taxon>
    </lineage>
</organism>
<dbReference type="HOGENOM" id="CLU_068920_0_0_1"/>
<dbReference type="PANTHER" id="PTHR44329:SF288">
    <property type="entry name" value="MITOGEN-ACTIVATED PROTEIN KINASE KINASE KINASE 20"/>
    <property type="match status" value="1"/>
</dbReference>
<evidence type="ECO:0000259" key="5">
    <source>
        <dbReference type="PROSITE" id="PS50011"/>
    </source>
</evidence>
<dbReference type="GO" id="GO:0004674">
    <property type="term" value="F:protein serine/threonine kinase activity"/>
    <property type="evidence" value="ECO:0007669"/>
    <property type="project" value="TreeGrafter"/>
</dbReference>
<dbReference type="AlphaFoldDB" id="A0A0C9XB54"/>
<keyword evidence="2" id="KW-0547">Nucleotide-binding</keyword>
<keyword evidence="4" id="KW-0067">ATP-binding</keyword>
<keyword evidence="3" id="KW-0418">Kinase</keyword>
<sequence length="287" mass="32960">MFMKGEIFRKDADASEEAIYKILGLHPRIVHYLGTDDHTGEIMLPLLQNGDLFSYLTSHTNIPIAARLTWAIEIVQGLAHLHARDVIWADPHLSNVLLTDDYHVVLCDFGLSICNAPYYYKFARGPPPIYLCPLGYHGESPRRVDIFGLAVILFVLLSERFPFQKDLKPSFQQQFEALQEHHRICLNGGSYDMLSPFLHPYFGDIVAKCFNVKYQSADVLLTELQAAFLKWWEDNIKNINDVPSSVAVDYPQKPLYFPIELVQHKVYTPEPWVPQANNDDDEYGYEI</sequence>
<evidence type="ECO:0000256" key="1">
    <source>
        <dbReference type="ARBA" id="ARBA00022679"/>
    </source>
</evidence>
<dbReference type="Gene3D" id="1.10.510.10">
    <property type="entry name" value="Transferase(Phosphotransferase) domain 1"/>
    <property type="match status" value="1"/>
</dbReference>
<feature type="domain" description="Protein kinase" evidence="5">
    <location>
        <begin position="1"/>
        <end position="229"/>
    </location>
</feature>
<dbReference type="InterPro" id="IPR011009">
    <property type="entry name" value="Kinase-like_dom_sf"/>
</dbReference>
<accession>A0A0C9XB54</accession>
<dbReference type="CDD" id="cd00180">
    <property type="entry name" value="PKc"/>
    <property type="match status" value="1"/>
</dbReference>
<evidence type="ECO:0000313" key="7">
    <source>
        <dbReference type="Proteomes" id="UP000054477"/>
    </source>
</evidence>
<gene>
    <name evidence="6" type="ORF">K443DRAFT_133351</name>
</gene>
<proteinExistence type="predicted"/>
<keyword evidence="7" id="KW-1185">Reference proteome</keyword>
<dbReference type="OrthoDB" id="3030888at2759"/>
<dbReference type="Proteomes" id="UP000054477">
    <property type="component" value="Unassembled WGS sequence"/>
</dbReference>
<evidence type="ECO:0000313" key="6">
    <source>
        <dbReference type="EMBL" id="KIJ98718.1"/>
    </source>
</evidence>
<dbReference type="SUPFAM" id="SSF56112">
    <property type="entry name" value="Protein kinase-like (PK-like)"/>
    <property type="match status" value="1"/>
</dbReference>
<reference evidence="6 7" key="1">
    <citation type="submission" date="2014-04" db="EMBL/GenBank/DDBJ databases">
        <authorList>
            <consortium name="DOE Joint Genome Institute"/>
            <person name="Kuo A."/>
            <person name="Kohler A."/>
            <person name="Nagy L.G."/>
            <person name="Floudas D."/>
            <person name="Copeland A."/>
            <person name="Barry K.W."/>
            <person name="Cichocki N."/>
            <person name="Veneault-Fourrey C."/>
            <person name="LaButti K."/>
            <person name="Lindquist E.A."/>
            <person name="Lipzen A."/>
            <person name="Lundell T."/>
            <person name="Morin E."/>
            <person name="Murat C."/>
            <person name="Sun H."/>
            <person name="Tunlid A."/>
            <person name="Henrissat B."/>
            <person name="Grigoriev I.V."/>
            <person name="Hibbett D.S."/>
            <person name="Martin F."/>
            <person name="Nordberg H.P."/>
            <person name="Cantor M.N."/>
            <person name="Hua S.X."/>
        </authorList>
    </citation>
    <scope>NUCLEOTIDE SEQUENCE [LARGE SCALE GENOMIC DNA]</scope>
    <source>
        <strain evidence="6 7">LaAM-08-1</strain>
    </source>
</reference>
<dbReference type="InterPro" id="IPR051681">
    <property type="entry name" value="Ser/Thr_Kinases-Pseudokinases"/>
</dbReference>
<dbReference type="STRING" id="1095629.A0A0C9XB54"/>
<dbReference type="GO" id="GO:0005524">
    <property type="term" value="F:ATP binding"/>
    <property type="evidence" value="ECO:0007669"/>
    <property type="project" value="UniProtKB-KW"/>
</dbReference>
<protein>
    <recommendedName>
        <fullName evidence="5">Protein kinase domain-containing protein</fullName>
    </recommendedName>
</protein>
<keyword evidence="1" id="KW-0808">Transferase</keyword>
<dbReference type="EMBL" id="KN838663">
    <property type="protein sequence ID" value="KIJ98718.1"/>
    <property type="molecule type" value="Genomic_DNA"/>
</dbReference>
<name>A0A0C9XB54_9AGAR</name>
<dbReference type="PROSITE" id="PS50011">
    <property type="entry name" value="PROTEIN_KINASE_DOM"/>
    <property type="match status" value="1"/>
</dbReference>
<dbReference type="PANTHER" id="PTHR44329">
    <property type="entry name" value="SERINE/THREONINE-PROTEIN KINASE TNNI3K-RELATED"/>
    <property type="match status" value="1"/>
</dbReference>
<evidence type="ECO:0000256" key="4">
    <source>
        <dbReference type="ARBA" id="ARBA00022840"/>
    </source>
</evidence>
<evidence type="ECO:0000256" key="3">
    <source>
        <dbReference type="ARBA" id="ARBA00022777"/>
    </source>
</evidence>
<dbReference type="InterPro" id="IPR000719">
    <property type="entry name" value="Prot_kinase_dom"/>
</dbReference>
<reference evidence="7" key="2">
    <citation type="submission" date="2015-01" db="EMBL/GenBank/DDBJ databases">
        <title>Evolutionary Origins and Diversification of the Mycorrhizal Mutualists.</title>
        <authorList>
            <consortium name="DOE Joint Genome Institute"/>
            <consortium name="Mycorrhizal Genomics Consortium"/>
            <person name="Kohler A."/>
            <person name="Kuo A."/>
            <person name="Nagy L.G."/>
            <person name="Floudas D."/>
            <person name="Copeland A."/>
            <person name="Barry K.W."/>
            <person name="Cichocki N."/>
            <person name="Veneault-Fourrey C."/>
            <person name="LaButti K."/>
            <person name="Lindquist E.A."/>
            <person name="Lipzen A."/>
            <person name="Lundell T."/>
            <person name="Morin E."/>
            <person name="Murat C."/>
            <person name="Riley R."/>
            <person name="Ohm R."/>
            <person name="Sun H."/>
            <person name="Tunlid A."/>
            <person name="Henrissat B."/>
            <person name="Grigoriev I.V."/>
            <person name="Hibbett D.S."/>
            <person name="Martin F."/>
        </authorList>
    </citation>
    <scope>NUCLEOTIDE SEQUENCE [LARGE SCALE GENOMIC DNA]</scope>
    <source>
        <strain evidence="7">LaAM-08-1</strain>
    </source>
</reference>
<evidence type="ECO:0000256" key="2">
    <source>
        <dbReference type="ARBA" id="ARBA00022741"/>
    </source>
</evidence>
<dbReference type="Pfam" id="PF00069">
    <property type="entry name" value="Pkinase"/>
    <property type="match status" value="1"/>
</dbReference>